<feature type="transmembrane region" description="Helical" evidence="8">
    <location>
        <begin position="393"/>
        <end position="412"/>
    </location>
</feature>
<dbReference type="InterPro" id="IPR003661">
    <property type="entry name" value="HisK_dim/P_dom"/>
</dbReference>
<dbReference type="InterPro" id="IPR036890">
    <property type="entry name" value="HATPase_C_sf"/>
</dbReference>
<dbReference type="Proteomes" id="UP000534294">
    <property type="component" value="Unassembled WGS sequence"/>
</dbReference>
<evidence type="ECO:0000313" key="10">
    <source>
        <dbReference type="EMBL" id="MBB5038973.1"/>
    </source>
</evidence>
<dbReference type="SMART" id="SM00387">
    <property type="entry name" value="HATPase_c"/>
    <property type="match status" value="1"/>
</dbReference>
<feature type="compositionally biased region" description="Polar residues" evidence="7">
    <location>
        <begin position="260"/>
        <end position="272"/>
    </location>
</feature>
<evidence type="ECO:0000256" key="8">
    <source>
        <dbReference type="SAM" id="Phobius"/>
    </source>
</evidence>
<dbReference type="AlphaFoldDB" id="A0A7W8DQY4"/>
<protein>
    <recommendedName>
        <fullName evidence="2">histidine kinase</fullName>
        <ecNumber evidence="2">2.7.13.3</ecNumber>
    </recommendedName>
</protein>
<name>A0A7W8DQY4_9BACT</name>
<evidence type="ECO:0000256" key="5">
    <source>
        <dbReference type="ARBA" id="ARBA00022777"/>
    </source>
</evidence>
<keyword evidence="8" id="KW-0472">Membrane</keyword>
<keyword evidence="8" id="KW-1133">Transmembrane helix</keyword>
<evidence type="ECO:0000256" key="6">
    <source>
        <dbReference type="ARBA" id="ARBA00023012"/>
    </source>
</evidence>
<dbReference type="Gene3D" id="1.10.287.130">
    <property type="match status" value="1"/>
</dbReference>
<dbReference type="EC" id="2.7.13.3" evidence="2"/>
<dbReference type="PANTHER" id="PTHR43711">
    <property type="entry name" value="TWO-COMPONENT HISTIDINE KINASE"/>
    <property type="match status" value="1"/>
</dbReference>
<evidence type="ECO:0000256" key="2">
    <source>
        <dbReference type="ARBA" id="ARBA00012438"/>
    </source>
</evidence>
<keyword evidence="4" id="KW-0808">Transferase</keyword>
<evidence type="ECO:0000256" key="3">
    <source>
        <dbReference type="ARBA" id="ARBA00022553"/>
    </source>
</evidence>
<dbReference type="Pfam" id="PF02518">
    <property type="entry name" value="HATPase_c"/>
    <property type="match status" value="1"/>
</dbReference>
<feature type="compositionally biased region" description="Basic and acidic residues" evidence="7">
    <location>
        <begin position="274"/>
        <end position="284"/>
    </location>
</feature>
<sequence length="653" mass="72391">MRSLLRWFLFTLCLLVFTGAMGWISLRMLSMEAQRRHTAEDAQVQEKVRLALWRMDSLASALLIRENARPAYHYQAFYAPDDLFASRTESIPKGRALMPSPLFGSLPDLVQLHFEKMPDQPTLSSPQAPMGKQKELATSWYTLNPQTSIAAKKLARLDSLLEKHPDIQKAPTVSATPVIEIKSQSLENAPKESLKSASKTLDLDPQSVANATEQSQRALILDNNINLEKKELPKPQLKKAAPLPSSKTTKEGADIAATAPNRSSVGSDSTLGEVTRRYQQERSTDPSAALTRQSLPTLAGDLQPLWVENELLLVRQATVEEMPRLQGVWLDWALLQSRLLDTIRDLLPEATLLPVAPDIARTDATALVTLPVKLITGRIPMLAVETSSPLKSALVVAWTCLIVAALAIAFVLHRAVLLSERRGAFVSAVTHELRTPLTTFRLYSEMLADDMVPDAAQRRSYLQTLCDESTRLMHLVENVLAYSRIERGRTAGRMEKISVEALLDRILPRLRQRTQPVDLTLEVQPSSNALACLICVDAMAVEQILFNLTDNACKYAAPDSEPRKLDLAIQDENSALRFIFRDYGPGLPEMQRKRLFQPFSKSATEAAHSAPGVGLGLALSRQLARELGGDLIFTQPQGRGAQFELRLPKRAKA</sequence>
<dbReference type="InterPro" id="IPR050736">
    <property type="entry name" value="Sensor_HK_Regulatory"/>
</dbReference>
<keyword evidence="8" id="KW-0812">Transmembrane</keyword>
<comment type="catalytic activity">
    <reaction evidence="1">
        <text>ATP + protein L-histidine = ADP + protein N-phospho-L-histidine.</text>
        <dbReference type="EC" id="2.7.13.3"/>
    </reaction>
</comment>
<organism evidence="10 11">
    <name type="scientific">Prosthecobacter dejongeii</name>
    <dbReference type="NCBI Taxonomy" id="48465"/>
    <lineage>
        <taxon>Bacteria</taxon>
        <taxon>Pseudomonadati</taxon>
        <taxon>Verrucomicrobiota</taxon>
        <taxon>Verrucomicrobiia</taxon>
        <taxon>Verrucomicrobiales</taxon>
        <taxon>Verrucomicrobiaceae</taxon>
        <taxon>Prosthecobacter</taxon>
    </lineage>
</organism>
<evidence type="ECO:0000256" key="7">
    <source>
        <dbReference type="SAM" id="MobiDB-lite"/>
    </source>
</evidence>
<dbReference type="InterPro" id="IPR036097">
    <property type="entry name" value="HisK_dim/P_sf"/>
</dbReference>
<dbReference type="InterPro" id="IPR005467">
    <property type="entry name" value="His_kinase_dom"/>
</dbReference>
<evidence type="ECO:0000256" key="4">
    <source>
        <dbReference type="ARBA" id="ARBA00022679"/>
    </source>
</evidence>
<proteinExistence type="predicted"/>
<evidence type="ECO:0000313" key="11">
    <source>
        <dbReference type="Proteomes" id="UP000534294"/>
    </source>
</evidence>
<dbReference type="Gene3D" id="3.30.565.10">
    <property type="entry name" value="Histidine kinase-like ATPase, C-terminal domain"/>
    <property type="match status" value="1"/>
</dbReference>
<keyword evidence="5 10" id="KW-0418">Kinase</keyword>
<dbReference type="SMART" id="SM00388">
    <property type="entry name" value="HisKA"/>
    <property type="match status" value="1"/>
</dbReference>
<dbReference type="RefSeq" id="WP_184210262.1">
    <property type="nucleotide sequence ID" value="NZ_JACHIF010000006.1"/>
</dbReference>
<dbReference type="EMBL" id="JACHIF010000006">
    <property type="protein sequence ID" value="MBB5038973.1"/>
    <property type="molecule type" value="Genomic_DNA"/>
</dbReference>
<dbReference type="InterPro" id="IPR004358">
    <property type="entry name" value="Sig_transdc_His_kin-like_C"/>
</dbReference>
<dbReference type="InterPro" id="IPR003594">
    <property type="entry name" value="HATPase_dom"/>
</dbReference>
<dbReference type="PROSITE" id="PS50109">
    <property type="entry name" value="HIS_KIN"/>
    <property type="match status" value="1"/>
</dbReference>
<dbReference type="PANTHER" id="PTHR43711:SF31">
    <property type="entry name" value="HISTIDINE KINASE"/>
    <property type="match status" value="1"/>
</dbReference>
<feature type="domain" description="Histidine kinase" evidence="9">
    <location>
        <begin position="428"/>
        <end position="651"/>
    </location>
</feature>
<evidence type="ECO:0000259" key="9">
    <source>
        <dbReference type="PROSITE" id="PS50109"/>
    </source>
</evidence>
<accession>A0A7W8DQY4</accession>
<dbReference type="CDD" id="cd00075">
    <property type="entry name" value="HATPase"/>
    <property type="match status" value="1"/>
</dbReference>
<dbReference type="Pfam" id="PF00512">
    <property type="entry name" value="HisKA"/>
    <property type="match status" value="1"/>
</dbReference>
<evidence type="ECO:0000256" key="1">
    <source>
        <dbReference type="ARBA" id="ARBA00000085"/>
    </source>
</evidence>
<keyword evidence="11" id="KW-1185">Reference proteome</keyword>
<feature type="region of interest" description="Disordered" evidence="7">
    <location>
        <begin position="231"/>
        <end position="292"/>
    </location>
</feature>
<reference evidence="10 11" key="1">
    <citation type="submission" date="2020-08" db="EMBL/GenBank/DDBJ databases">
        <title>Genomic Encyclopedia of Type Strains, Phase IV (KMG-IV): sequencing the most valuable type-strain genomes for metagenomic binning, comparative biology and taxonomic classification.</title>
        <authorList>
            <person name="Goeker M."/>
        </authorList>
    </citation>
    <scope>NUCLEOTIDE SEQUENCE [LARGE SCALE GENOMIC DNA]</scope>
    <source>
        <strain evidence="10 11">DSM 12251</strain>
    </source>
</reference>
<comment type="caution">
    <text evidence="10">The sequence shown here is derived from an EMBL/GenBank/DDBJ whole genome shotgun (WGS) entry which is preliminary data.</text>
</comment>
<dbReference type="SUPFAM" id="SSF55874">
    <property type="entry name" value="ATPase domain of HSP90 chaperone/DNA topoisomerase II/histidine kinase"/>
    <property type="match status" value="1"/>
</dbReference>
<dbReference type="GO" id="GO:0000155">
    <property type="term" value="F:phosphorelay sensor kinase activity"/>
    <property type="evidence" value="ECO:0007669"/>
    <property type="project" value="InterPro"/>
</dbReference>
<gene>
    <name evidence="10" type="ORF">HNQ64_003238</name>
</gene>
<keyword evidence="6" id="KW-0902">Two-component regulatory system</keyword>
<dbReference type="CDD" id="cd00082">
    <property type="entry name" value="HisKA"/>
    <property type="match status" value="1"/>
</dbReference>
<dbReference type="PRINTS" id="PR00344">
    <property type="entry name" value="BCTRLSENSOR"/>
</dbReference>
<feature type="compositionally biased region" description="Low complexity" evidence="7">
    <location>
        <begin position="234"/>
        <end position="244"/>
    </location>
</feature>
<keyword evidence="3" id="KW-0597">Phosphoprotein</keyword>
<dbReference type="SUPFAM" id="SSF47384">
    <property type="entry name" value="Homodimeric domain of signal transducing histidine kinase"/>
    <property type="match status" value="1"/>
</dbReference>